<dbReference type="GO" id="GO:0008932">
    <property type="term" value="F:lytic endotransglycosylase activity"/>
    <property type="evidence" value="ECO:0007669"/>
    <property type="project" value="TreeGrafter"/>
</dbReference>
<feature type="domain" description="LysM" evidence="1">
    <location>
        <begin position="399"/>
        <end position="443"/>
    </location>
</feature>
<dbReference type="AlphaFoldDB" id="A0A1T5E7U4"/>
<evidence type="ECO:0000259" key="1">
    <source>
        <dbReference type="PROSITE" id="PS51782"/>
    </source>
</evidence>
<protein>
    <submittedName>
        <fullName evidence="2">Membrane-bound lytic murein transglycosylase D</fullName>
    </submittedName>
</protein>
<accession>A0A1T5E7U4</accession>
<dbReference type="InterPro" id="IPR018392">
    <property type="entry name" value="LysM"/>
</dbReference>
<evidence type="ECO:0000313" key="2">
    <source>
        <dbReference type="EMBL" id="SKB79876.1"/>
    </source>
</evidence>
<evidence type="ECO:0000313" key="3">
    <source>
        <dbReference type="Proteomes" id="UP000189981"/>
    </source>
</evidence>
<dbReference type="Pfam" id="PF01464">
    <property type="entry name" value="SLT"/>
    <property type="match status" value="1"/>
</dbReference>
<dbReference type="Gene3D" id="3.10.350.10">
    <property type="entry name" value="LysM domain"/>
    <property type="match status" value="2"/>
</dbReference>
<dbReference type="SMART" id="SM00257">
    <property type="entry name" value="LysM"/>
    <property type="match status" value="2"/>
</dbReference>
<dbReference type="CDD" id="cd00118">
    <property type="entry name" value="LysM"/>
    <property type="match status" value="2"/>
</dbReference>
<dbReference type="PROSITE" id="PS51782">
    <property type="entry name" value="LYSM"/>
    <property type="match status" value="2"/>
</dbReference>
<proteinExistence type="predicted"/>
<dbReference type="InterPro" id="IPR023346">
    <property type="entry name" value="Lysozyme-like_dom_sf"/>
</dbReference>
<dbReference type="Gene3D" id="1.10.530.10">
    <property type="match status" value="1"/>
</dbReference>
<reference evidence="3" key="1">
    <citation type="submission" date="2017-02" db="EMBL/GenBank/DDBJ databases">
        <authorList>
            <person name="Varghese N."/>
            <person name="Submissions S."/>
        </authorList>
    </citation>
    <scope>NUCLEOTIDE SEQUENCE [LARGE SCALE GENOMIC DNA]</scope>
    <source>
        <strain evidence="3">DSM 22385</strain>
    </source>
</reference>
<dbReference type="Pfam" id="PF01476">
    <property type="entry name" value="LysM"/>
    <property type="match status" value="2"/>
</dbReference>
<dbReference type="PANTHER" id="PTHR33734:SF22">
    <property type="entry name" value="MEMBRANE-BOUND LYTIC MUREIN TRANSGLYCOSYLASE D"/>
    <property type="match status" value="1"/>
</dbReference>
<dbReference type="SUPFAM" id="SSF54106">
    <property type="entry name" value="LysM domain"/>
    <property type="match status" value="2"/>
</dbReference>
<sequence length="446" mass="48724">MLDRATAIAHGVSGNPVNIESIIHFPADTAFLSTSIGHPSLSAQNLTFKRRLDSLEKSVPLNYNEYVQSYIDIYLSRGEQMGKMLGLSKYYFPIFEKALKEAGLPDEIKFVTVIESALNPHAVSRSGAVGPWQFMYTTAKGYGLVMDNYVDERKDPVKASYAAAHYFVDAYKRIGDWLLTIAAFNCGTGAVTRAIEKSGGIADFWKVRSFLPRETQNYVPAFIATVYAMNYYRSHGIQSKAADFNVLTDVIEVNRHVSIASIAKAADFDLKELLLLNPSYKKQIINGSIQSPKSLVIPGVNNNAFASLYDVLNGGTNTNASVIAASMKEAFAELPKTNPVYHRVLPGQTLTSIANKYGAEVQDLKVWNRLKTSTLVPGQNIRVSAASKPYAEPNESSSMSYVVKVGDTLSGIADKFSGMTVSKIKALNGLSKSVISPGMKLIISQL</sequence>
<dbReference type="CDD" id="cd16894">
    <property type="entry name" value="MltD-like"/>
    <property type="match status" value="1"/>
</dbReference>
<dbReference type="OrthoDB" id="9815002at2"/>
<dbReference type="STRING" id="572036.SAMN05661099_2769"/>
<name>A0A1T5E7U4_9SPHI</name>
<gene>
    <name evidence="2" type="ORF">SAMN05661099_2769</name>
</gene>
<dbReference type="Proteomes" id="UP000189981">
    <property type="component" value="Unassembled WGS sequence"/>
</dbReference>
<dbReference type="PANTHER" id="PTHR33734">
    <property type="entry name" value="LYSM DOMAIN-CONTAINING GPI-ANCHORED PROTEIN 2"/>
    <property type="match status" value="1"/>
</dbReference>
<dbReference type="EMBL" id="FUYR01000003">
    <property type="protein sequence ID" value="SKB79876.1"/>
    <property type="molecule type" value="Genomic_DNA"/>
</dbReference>
<dbReference type="InterPro" id="IPR036779">
    <property type="entry name" value="LysM_dom_sf"/>
</dbReference>
<organism evidence="2 3">
    <name type="scientific">Daejeonella lutea</name>
    <dbReference type="NCBI Taxonomy" id="572036"/>
    <lineage>
        <taxon>Bacteria</taxon>
        <taxon>Pseudomonadati</taxon>
        <taxon>Bacteroidota</taxon>
        <taxon>Sphingobacteriia</taxon>
        <taxon>Sphingobacteriales</taxon>
        <taxon>Sphingobacteriaceae</taxon>
        <taxon>Daejeonella</taxon>
    </lineage>
</organism>
<dbReference type="InterPro" id="IPR008258">
    <property type="entry name" value="Transglycosylase_SLT_dom_1"/>
</dbReference>
<keyword evidence="3" id="KW-1185">Reference proteome</keyword>
<feature type="domain" description="LysM" evidence="1">
    <location>
        <begin position="340"/>
        <end position="383"/>
    </location>
</feature>
<dbReference type="SUPFAM" id="SSF53955">
    <property type="entry name" value="Lysozyme-like"/>
    <property type="match status" value="1"/>
</dbReference>